<reference evidence="2 3" key="1">
    <citation type="submission" date="2019-08" db="EMBL/GenBank/DDBJ databases">
        <title>Bacillus genomes from the desert of Cuatro Cienegas, Coahuila.</title>
        <authorList>
            <person name="Olmedo-Alvarez G."/>
        </authorList>
    </citation>
    <scope>NUCLEOTIDE SEQUENCE [LARGE SCALE GENOMIC DNA]</scope>
    <source>
        <strain evidence="2 3">CH108_3D</strain>
    </source>
</reference>
<feature type="transmembrane region" description="Helical" evidence="1">
    <location>
        <begin position="50"/>
        <end position="67"/>
    </location>
</feature>
<comment type="caution">
    <text evidence="2">The sequence shown here is derived from an EMBL/GenBank/DDBJ whole genome shotgun (WGS) entry which is preliminary data.</text>
</comment>
<evidence type="ECO:0000313" key="3">
    <source>
        <dbReference type="Proteomes" id="UP000322997"/>
    </source>
</evidence>
<proteinExistence type="predicted"/>
<dbReference type="RefSeq" id="WP_148984844.1">
    <property type="nucleotide sequence ID" value="NZ_JAWQGA010000001.1"/>
</dbReference>
<dbReference type="AlphaFoldDB" id="A0A5D4RYQ2"/>
<evidence type="ECO:0000256" key="1">
    <source>
        <dbReference type="SAM" id="Phobius"/>
    </source>
</evidence>
<organism evidence="2 3">
    <name type="scientific">Rossellomorea marisflavi</name>
    <dbReference type="NCBI Taxonomy" id="189381"/>
    <lineage>
        <taxon>Bacteria</taxon>
        <taxon>Bacillati</taxon>
        <taxon>Bacillota</taxon>
        <taxon>Bacilli</taxon>
        <taxon>Bacillales</taxon>
        <taxon>Bacillaceae</taxon>
        <taxon>Rossellomorea</taxon>
    </lineage>
</organism>
<dbReference type="Proteomes" id="UP000322997">
    <property type="component" value="Unassembled WGS sequence"/>
</dbReference>
<keyword evidence="1" id="KW-1133">Transmembrane helix</keyword>
<accession>A0A5D4RYQ2</accession>
<gene>
    <name evidence="2" type="ORF">FZC83_07070</name>
</gene>
<keyword evidence="1" id="KW-0812">Transmembrane</keyword>
<feature type="transmembrane region" description="Helical" evidence="1">
    <location>
        <begin position="6"/>
        <end position="25"/>
    </location>
</feature>
<dbReference type="InterPro" id="IPR025441">
    <property type="entry name" value="DUF4181"/>
</dbReference>
<feature type="transmembrane region" description="Helical" evidence="1">
    <location>
        <begin position="104"/>
        <end position="125"/>
    </location>
</feature>
<dbReference type="EMBL" id="VTEQ01000002">
    <property type="protein sequence ID" value="TYS54702.1"/>
    <property type="molecule type" value="Genomic_DNA"/>
</dbReference>
<sequence>MNGILFFVAFIALYFIGSFILSKILRRKLRLGKRTREHHNENHRRWDKRVRVMLLVLLLILLGVCYYHDFSPMYVYISSIIGLLFQELFQAFMDWRYSEKRNEYVRALIETGYMALGLTLFFTVLSTSFM</sequence>
<feature type="transmembrane region" description="Helical" evidence="1">
    <location>
        <begin position="73"/>
        <end position="92"/>
    </location>
</feature>
<protein>
    <submittedName>
        <fullName evidence="2">DUF4181 domain-containing protein</fullName>
    </submittedName>
</protein>
<evidence type="ECO:0000313" key="2">
    <source>
        <dbReference type="EMBL" id="TYS54702.1"/>
    </source>
</evidence>
<keyword evidence="1" id="KW-0472">Membrane</keyword>
<dbReference type="Pfam" id="PF13789">
    <property type="entry name" value="DUF4181"/>
    <property type="match status" value="1"/>
</dbReference>
<name>A0A5D4RYQ2_9BACI</name>